<evidence type="ECO:0000313" key="4">
    <source>
        <dbReference type="Proteomes" id="UP000703269"/>
    </source>
</evidence>
<evidence type="ECO:0000256" key="1">
    <source>
        <dbReference type="SAM" id="MobiDB-lite"/>
    </source>
</evidence>
<keyword evidence="2" id="KW-0812">Transmembrane</keyword>
<feature type="transmembrane region" description="Helical" evidence="2">
    <location>
        <begin position="59"/>
        <end position="79"/>
    </location>
</feature>
<accession>A0A9P3LH59</accession>
<dbReference type="Proteomes" id="UP000703269">
    <property type="component" value="Unassembled WGS sequence"/>
</dbReference>
<name>A0A9P3LH59_9APHY</name>
<keyword evidence="4" id="KW-1185">Reference proteome</keyword>
<proteinExistence type="predicted"/>
<keyword evidence="2" id="KW-0472">Membrane</keyword>
<feature type="compositionally biased region" description="Polar residues" evidence="1">
    <location>
        <begin position="119"/>
        <end position="143"/>
    </location>
</feature>
<sequence>MQPQPPPQQTMFNQLWYKSPVLSDGTHTIVVTVQSRERCAANDILGLININMVIVLNRAAVFAVVIAAVVAVTATNIVANISASLVADITTDIATYLAADLSTDLAADPPGDHDAPSGSAPQINPSSGAGSSRHTECTWNASSCAEAKPR</sequence>
<comment type="caution">
    <text evidence="3">The sequence shown here is derived from an EMBL/GenBank/DDBJ whole genome shotgun (WGS) entry which is preliminary data.</text>
</comment>
<organism evidence="3 4">
    <name type="scientific">Phanerochaete sordida</name>
    <dbReference type="NCBI Taxonomy" id="48140"/>
    <lineage>
        <taxon>Eukaryota</taxon>
        <taxon>Fungi</taxon>
        <taxon>Dikarya</taxon>
        <taxon>Basidiomycota</taxon>
        <taxon>Agaricomycotina</taxon>
        <taxon>Agaricomycetes</taxon>
        <taxon>Polyporales</taxon>
        <taxon>Phanerochaetaceae</taxon>
        <taxon>Phanerochaete</taxon>
    </lineage>
</organism>
<dbReference type="AlphaFoldDB" id="A0A9P3LH59"/>
<protein>
    <submittedName>
        <fullName evidence="3">Uncharacterized protein</fullName>
    </submittedName>
</protein>
<dbReference type="EMBL" id="BPQB01000035">
    <property type="protein sequence ID" value="GJE93777.1"/>
    <property type="molecule type" value="Genomic_DNA"/>
</dbReference>
<reference evidence="3 4" key="1">
    <citation type="submission" date="2021-08" db="EMBL/GenBank/DDBJ databases">
        <title>Draft Genome Sequence of Phanerochaete sordida strain YK-624.</title>
        <authorList>
            <person name="Mori T."/>
            <person name="Dohra H."/>
            <person name="Suzuki T."/>
            <person name="Kawagishi H."/>
            <person name="Hirai H."/>
        </authorList>
    </citation>
    <scope>NUCLEOTIDE SEQUENCE [LARGE SCALE GENOMIC DNA]</scope>
    <source>
        <strain evidence="3 4">YK-624</strain>
    </source>
</reference>
<feature type="region of interest" description="Disordered" evidence="1">
    <location>
        <begin position="107"/>
        <end position="150"/>
    </location>
</feature>
<evidence type="ECO:0000313" key="3">
    <source>
        <dbReference type="EMBL" id="GJE93777.1"/>
    </source>
</evidence>
<keyword evidence="2" id="KW-1133">Transmembrane helix</keyword>
<gene>
    <name evidence="3" type="ORF">PsYK624_099380</name>
</gene>
<evidence type="ECO:0000256" key="2">
    <source>
        <dbReference type="SAM" id="Phobius"/>
    </source>
</evidence>